<evidence type="ECO:0000256" key="1">
    <source>
        <dbReference type="ARBA" id="ARBA00010359"/>
    </source>
</evidence>
<dbReference type="Pfam" id="PF17832">
    <property type="entry name" value="Pre-PUA"/>
    <property type="match status" value="1"/>
</dbReference>
<dbReference type="InterPro" id="IPR001950">
    <property type="entry name" value="SUI1"/>
</dbReference>
<dbReference type="PROSITE" id="PS51925">
    <property type="entry name" value="SWIB_MDM2"/>
    <property type="match status" value="1"/>
</dbReference>
<name>A0A9W8EJ52_9FUNG</name>
<organism evidence="5 6">
    <name type="scientific">Coemansia thaxteri</name>
    <dbReference type="NCBI Taxonomy" id="2663907"/>
    <lineage>
        <taxon>Eukaryota</taxon>
        <taxon>Fungi</taxon>
        <taxon>Fungi incertae sedis</taxon>
        <taxon>Zoopagomycota</taxon>
        <taxon>Kickxellomycotina</taxon>
        <taxon>Kickxellomycetes</taxon>
        <taxon>Kickxellales</taxon>
        <taxon>Kickxellaceae</taxon>
        <taxon>Coemansia</taxon>
    </lineage>
</organism>
<comment type="caution">
    <text evidence="5">The sequence shown here is derived from an EMBL/GenBank/DDBJ whole genome shotgun (WGS) entry which is preliminary data.</text>
</comment>
<dbReference type="PROSITE" id="PS50296">
    <property type="entry name" value="SUI1"/>
    <property type="match status" value="1"/>
</dbReference>
<dbReference type="OrthoDB" id="199771at2759"/>
<protein>
    <recommendedName>
        <fullName evidence="7">Ligatin</fullName>
    </recommendedName>
</protein>
<evidence type="ECO:0000313" key="5">
    <source>
        <dbReference type="EMBL" id="KAJ2003842.1"/>
    </source>
</evidence>
<evidence type="ECO:0000259" key="3">
    <source>
        <dbReference type="PROSITE" id="PS50296"/>
    </source>
</evidence>
<dbReference type="PANTHER" id="PTHR12217:SF4">
    <property type="entry name" value="EUKARYOTIC TRANSLATION INITIATION FACTOR 2D"/>
    <property type="match status" value="1"/>
</dbReference>
<evidence type="ECO:0008006" key="7">
    <source>
        <dbReference type="Google" id="ProtNLM"/>
    </source>
</evidence>
<dbReference type="InterPro" id="IPR015947">
    <property type="entry name" value="PUA-like_sf"/>
</dbReference>
<dbReference type="InterPro" id="IPR048248">
    <property type="entry name" value="PUA_eIF2d-like"/>
</dbReference>
<dbReference type="Gene3D" id="3.30.780.10">
    <property type="entry name" value="SUI1-like domain"/>
    <property type="match status" value="1"/>
</dbReference>
<dbReference type="Pfam" id="PF25304">
    <property type="entry name" value="WHD_eIF2D"/>
    <property type="match status" value="1"/>
</dbReference>
<dbReference type="InterPro" id="IPR036877">
    <property type="entry name" value="SUI1_dom_sf"/>
</dbReference>
<dbReference type="SUPFAM" id="SSF47592">
    <property type="entry name" value="SWIB/MDM2 domain"/>
    <property type="match status" value="1"/>
</dbReference>
<dbReference type="Pfam" id="PF26291">
    <property type="entry name" value="SWIB_eIF2D"/>
    <property type="match status" value="1"/>
</dbReference>
<dbReference type="AlphaFoldDB" id="A0A9W8EJ52"/>
<dbReference type="GO" id="GO:0001731">
    <property type="term" value="P:formation of translation preinitiation complex"/>
    <property type="evidence" value="ECO:0007669"/>
    <property type="project" value="InterPro"/>
</dbReference>
<sequence length="633" mass="68646">MFKKPFHTKPRASVRTSTCRHLIQETKDNFPLFWEQAAKARDTSIGDNTAANEGELVEVAPVPDKLQMAKFVSHIGDKGEIFYSEAGDPLWLKAELVSGEAARLVPTVYTLWQFPSLLPVLWTTPSVVTKLIGGADLMVPGLLVPSNGLPDLKKGALVAVCCPGNQAAQAVGVLNFNTLGVHSVAGSKGKAVLVVHTYMDYLWKEGCKQQLPVVLDADSIDLPDLGDDDDIESNHNGDGGAEEDDNCAWEMVGKPVDSSALPTDNKLGGHAAAIAAIEGVPEAVVETVSAEDMDKLLMGALKQVMATVLDEVHAAELLPINASTIYSMYMALNAPRGKELDIKKSTYKKLAKFLKAAEKNGWLKLKDIRGELYVKSFNWAHQDMAEFTPYVVNSSRREQRAVNDAGAPGPSQPALPTDHPTSESSMIRVVELLKPSSALAPLFSDVGAQTDTGFFTRQQARGVLEDYIKGRQLVDAQNPRMVKLDHRLCDGLLTKEEYSKLSSFPRDKLQARLQEKMTLYTQVILPGVTTTVKIGNPPAVAIVCEKKMGSKVITRVSGLEAYGIDPLSVAKELRTACASSTTVEPIPGKKGVQSVLVQGHHITALTKLLEKNRLPSRLVNIVDKSGKAKTKKQ</sequence>
<feature type="domain" description="SUI1" evidence="3">
    <location>
        <begin position="540"/>
        <end position="613"/>
    </location>
</feature>
<comment type="similarity">
    <text evidence="1">Belongs to the eIF2D family.</text>
</comment>
<dbReference type="InterPro" id="IPR039759">
    <property type="entry name" value="eIF2D_SUI1"/>
</dbReference>
<gene>
    <name evidence="5" type="ORF">H4R26_002837</name>
</gene>
<dbReference type="FunFam" id="3.30.780.10:FF:000008">
    <property type="entry name" value="eukaryotic translation initiation factor 2D"/>
    <property type="match status" value="1"/>
</dbReference>
<dbReference type="InterPro" id="IPR041366">
    <property type="entry name" value="Pre-PUA"/>
</dbReference>
<dbReference type="InterPro" id="IPR039757">
    <property type="entry name" value="EIF2D"/>
</dbReference>
<dbReference type="Pfam" id="PF01253">
    <property type="entry name" value="SUI1"/>
    <property type="match status" value="1"/>
</dbReference>
<dbReference type="Proteomes" id="UP001150907">
    <property type="component" value="Unassembled WGS sequence"/>
</dbReference>
<dbReference type="SUPFAM" id="SSF88697">
    <property type="entry name" value="PUA domain-like"/>
    <property type="match status" value="1"/>
</dbReference>
<feature type="region of interest" description="Disordered" evidence="2">
    <location>
        <begin position="225"/>
        <end position="244"/>
    </location>
</feature>
<dbReference type="InterPro" id="IPR036885">
    <property type="entry name" value="SWIB_MDM2_dom_sf"/>
</dbReference>
<dbReference type="PROSITE" id="PS50890">
    <property type="entry name" value="PUA"/>
    <property type="match status" value="1"/>
</dbReference>
<dbReference type="Gene3D" id="1.10.245.10">
    <property type="entry name" value="SWIB/MDM2 domain"/>
    <property type="match status" value="1"/>
</dbReference>
<dbReference type="GO" id="GO:0003743">
    <property type="term" value="F:translation initiation factor activity"/>
    <property type="evidence" value="ECO:0007669"/>
    <property type="project" value="InterPro"/>
</dbReference>
<evidence type="ECO:0000259" key="4">
    <source>
        <dbReference type="PROSITE" id="PS51925"/>
    </source>
</evidence>
<feature type="region of interest" description="Disordered" evidence="2">
    <location>
        <begin position="398"/>
        <end position="421"/>
    </location>
</feature>
<feature type="domain" description="DM2" evidence="4">
    <location>
        <begin position="431"/>
        <end position="516"/>
    </location>
</feature>
<evidence type="ECO:0000256" key="2">
    <source>
        <dbReference type="SAM" id="MobiDB-lite"/>
    </source>
</evidence>
<dbReference type="EMBL" id="JANBQF010000192">
    <property type="protein sequence ID" value="KAJ2003842.1"/>
    <property type="molecule type" value="Genomic_DNA"/>
</dbReference>
<dbReference type="CDD" id="cd21156">
    <property type="entry name" value="PUA_eIF2d-like"/>
    <property type="match status" value="1"/>
</dbReference>
<evidence type="ECO:0000313" key="6">
    <source>
        <dbReference type="Proteomes" id="UP001150907"/>
    </source>
</evidence>
<dbReference type="InterPro" id="IPR003121">
    <property type="entry name" value="SWIB_MDM2_domain"/>
</dbReference>
<dbReference type="CDD" id="cd11608">
    <property type="entry name" value="eIF2D_C"/>
    <property type="match status" value="1"/>
</dbReference>
<keyword evidence="6" id="KW-1185">Reference proteome</keyword>
<reference evidence="5" key="1">
    <citation type="submission" date="2022-07" db="EMBL/GenBank/DDBJ databases">
        <title>Phylogenomic reconstructions and comparative analyses of Kickxellomycotina fungi.</title>
        <authorList>
            <person name="Reynolds N.K."/>
            <person name="Stajich J.E."/>
            <person name="Barry K."/>
            <person name="Grigoriev I.V."/>
            <person name="Crous P."/>
            <person name="Smith M.E."/>
        </authorList>
    </citation>
    <scope>NUCLEOTIDE SEQUENCE</scope>
    <source>
        <strain evidence="5">IMI 214461</strain>
    </source>
</reference>
<dbReference type="Pfam" id="PF26292">
    <property type="entry name" value="PUA_elF2D"/>
    <property type="match status" value="1"/>
</dbReference>
<dbReference type="PANTHER" id="PTHR12217">
    <property type="entry name" value="EUKARYOTIC TRANSLATION INITIATION FACTOR 2D"/>
    <property type="match status" value="1"/>
</dbReference>
<proteinExistence type="inferred from homology"/>
<dbReference type="SUPFAM" id="SSF55159">
    <property type="entry name" value="eIF1-like"/>
    <property type="match status" value="1"/>
</dbReference>
<dbReference type="Gene3D" id="3.10.400.20">
    <property type="match status" value="1"/>
</dbReference>
<dbReference type="InterPro" id="IPR058886">
    <property type="entry name" value="SWIB_eIF2D"/>
</dbReference>
<dbReference type="InterPro" id="IPR057429">
    <property type="entry name" value="WH_eIF2D"/>
</dbReference>
<accession>A0A9W8EJ52</accession>